<dbReference type="EMBL" id="CAJFCV020000002">
    <property type="protein sequence ID" value="CAG9101820.1"/>
    <property type="molecule type" value="Genomic_DNA"/>
</dbReference>
<evidence type="ECO:0000313" key="7">
    <source>
        <dbReference type="WBParaSite" id="BXY_1576800.1"/>
    </source>
</evidence>
<dbReference type="Proteomes" id="UP000659654">
    <property type="component" value="Unassembled WGS sequence"/>
</dbReference>
<accession>A0A1I7SRV1</accession>
<evidence type="ECO:0000313" key="4">
    <source>
        <dbReference type="EMBL" id="CAG9101820.1"/>
    </source>
</evidence>
<dbReference type="Gene3D" id="2.40.40.10">
    <property type="entry name" value="RlpA-like domain"/>
    <property type="match status" value="1"/>
</dbReference>
<reference evidence="4" key="2">
    <citation type="submission" date="2020-08" db="EMBL/GenBank/DDBJ databases">
        <authorList>
            <person name="Kikuchi T."/>
        </authorList>
    </citation>
    <scope>NUCLEOTIDE SEQUENCE</scope>
    <source>
        <strain evidence="3">Ka4C1</strain>
    </source>
</reference>
<gene>
    <name evidence="3" type="ORF">BXYJ_LOCUS5250</name>
</gene>
<keyword evidence="1 2" id="KW-0732">Signal</keyword>
<evidence type="ECO:0000256" key="2">
    <source>
        <dbReference type="SAM" id="SignalP"/>
    </source>
</evidence>
<organism evidence="5 7">
    <name type="scientific">Bursaphelenchus xylophilus</name>
    <name type="common">Pinewood nematode worm</name>
    <name type="synonym">Aphelenchoides xylophilus</name>
    <dbReference type="NCBI Taxonomy" id="6326"/>
    <lineage>
        <taxon>Eukaryota</taxon>
        <taxon>Metazoa</taxon>
        <taxon>Ecdysozoa</taxon>
        <taxon>Nematoda</taxon>
        <taxon>Chromadorea</taxon>
        <taxon>Rhabditida</taxon>
        <taxon>Tylenchina</taxon>
        <taxon>Tylenchomorpha</taxon>
        <taxon>Aphelenchoidea</taxon>
        <taxon>Aphelenchoididae</taxon>
        <taxon>Bursaphelenchus</taxon>
    </lineage>
</organism>
<dbReference type="SMR" id="A0A1I7SRV1"/>
<dbReference type="OrthoDB" id="5845740at2759"/>
<dbReference type="PANTHER" id="PTHR31836">
    <property type="match status" value="1"/>
</dbReference>
<dbReference type="WBParaSite" id="BXY_1576800.1">
    <property type="protein sequence ID" value="BXY_1576800.1"/>
    <property type="gene ID" value="BXY_1576800"/>
</dbReference>
<dbReference type="InterPro" id="IPR051477">
    <property type="entry name" value="Expansin_CellWall"/>
</dbReference>
<evidence type="ECO:0000313" key="6">
    <source>
        <dbReference type="Proteomes" id="UP000659654"/>
    </source>
</evidence>
<dbReference type="Proteomes" id="UP000095284">
    <property type="component" value="Unplaced"/>
</dbReference>
<reference evidence="7" key="1">
    <citation type="submission" date="2016-11" db="UniProtKB">
        <authorList>
            <consortium name="WormBaseParasite"/>
        </authorList>
    </citation>
    <scope>IDENTIFICATION</scope>
</reference>
<dbReference type="SUPFAM" id="SSF50685">
    <property type="entry name" value="Barwin-like endoglucanases"/>
    <property type="match status" value="1"/>
</dbReference>
<name>A0A1I7SRV1_BURXY</name>
<evidence type="ECO:0000313" key="3">
    <source>
        <dbReference type="EMBL" id="CAD5217857.1"/>
    </source>
</evidence>
<sequence length="149" mass="15809">MNSLYLLALFVPLAMSTAPITSQINKPIAGGQFTYYDAVGNGACGEPLKKCTAALSAKLFDPAAKWGPSPKDASKYVLQDPACNDLCVKIEYKGKTASFPIQDKCPGCEPNHVDLSEDAFKVLESNLGVGKATPATITYLPCSQTKISC</sequence>
<evidence type="ECO:0000313" key="5">
    <source>
        <dbReference type="Proteomes" id="UP000095284"/>
    </source>
</evidence>
<proteinExistence type="predicted"/>
<dbReference type="InterPro" id="IPR036908">
    <property type="entry name" value="RlpA-like_sf"/>
</dbReference>
<keyword evidence="6" id="KW-1185">Reference proteome</keyword>
<dbReference type="AlphaFoldDB" id="A0A1I7SRV1"/>
<dbReference type="EMBL" id="CAJFDI010000002">
    <property type="protein sequence ID" value="CAD5217857.1"/>
    <property type="molecule type" value="Genomic_DNA"/>
</dbReference>
<feature type="chain" id="PRO_5036022252" evidence="2">
    <location>
        <begin position="17"/>
        <end position="149"/>
    </location>
</feature>
<feature type="signal peptide" evidence="2">
    <location>
        <begin position="1"/>
        <end position="16"/>
    </location>
</feature>
<dbReference type="Proteomes" id="UP000582659">
    <property type="component" value="Unassembled WGS sequence"/>
</dbReference>
<protein>
    <submittedName>
        <fullName evidence="3">(pine wood nematode) hypothetical protein</fullName>
    </submittedName>
</protein>
<dbReference type="PANTHER" id="PTHR31836:SF28">
    <property type="entry name" value="SRCR DOMAIN-CONTAINING PROTEIN-RELATED"/>
    <property type="match status" value="1"/>
</dbReference>
<evidence type="ECO:0000256" key="1">
    <source>
        <dbReference type="ARBA" id="ARBA00022729"/>
    </source>
</evidence>